<name>A0A512DJT2_9PROT</name>
<dbReference type="Pfam" id="PF05035">
    <property type="entry name" value="DGOK"/>
    <property type="match status" value="1"/>
</dbReference>
<dbReference type="InterPro" id="IPR007729">
    <property type="entry name" value="DGOK"/>
</dbReference>
<keyword evidence="1" id="KW-0808">Transferase</keyword>
<keyword evidence="2" id="KW-1185">Reference proteome</keyword>
<protein>
    <submittedName>
        <fullName evidence="1">2-dehydro-3-deoxygalactonokinase</fullName>
    </submittedName>
</protein>
<accession>A0A512DJT2</accession>
<evidence type="ECO:0000313" key="1">
    <source>
        <dbReference type="EMBL" id="GEO36738.1"/>
    </source>
</evidence>
<dbReference type="AlphaFoldDB" id="A0A512DJT2"/>
<gene>
    <name evidence="1" type="primary">dgoK</name>
    <name evidence="1" type="ORF">SAE02_08860</name>
</gene>
<proteinExistence type="predicted"/>
<evidence type="ECO:0000313" key="2">
    <source>
        <dbReference type="Proteomes" id="UP000321523"/>
    </source>
</evidence>
<reference evidence="1 2" key="1">
    <citation type="submission" date="2019-07" db="EMBL/GenBank/DDBJ databases">
        <title>Whole genome shotgun sequence of Skermanella aerolata NBRC 106429.</title>
        <authorList>
            <person name="Hosoyama A."/>
            <person name="Uohara A."/>
            <person name="Ohji S."/>
            <person name="Ichikawa N."/>
        </authorList>
    </citation>
    <scope>NUCLEOTIDE SEQUENCE [LARGE SCALE GENOMIC DNA]</scope>
    <source>
        <strain evidence="1 2">NBRC 106429</strain>
    </source>
</reference>
<dbReference type="CDD" id="cd24012">
    <property type="entry name" value="ASKHA_NBD_KDGal-kinase"/>
    <property type="match status" value="1"/>
</dbReference>
<dbReference type="GO" id="GO:0034194">
    <property type="term" value="P:D-galactonate catabolic process"/>
    <property type="evidence" value="ECO:0007669"/>
    <property type="project" value="InterPro"/>
</dbReference>
<keyword evidence="1" id="KW-0418">Kinase</keyword>
<dbReference type="Gene3D" id="3.30.420.300">
    <property type="entry name" value="2-keto-3-deoxy-galactonokinase, substrate binding domain"/>
    <property type="match status" value="1"/>
</dbReference>
<dbReference type="GO" id="GO:0008671">
    <property type="term" value="F:2-dehydro-3-deoxygalactonokinase activity"/>
    <property type="evidence" value="ECO:0007669"/>
    <property type="project" value="InterPro"/>
</dbReference>
<dbReference type="OrthoDB" id="256574at2"/>
<dbReference type="Proteomes" id="UP000321523">
    <property type="component" value="Unassembled WGS sequence"/>
</dbReference>
<dbReference type="InterPro" id="IPR042258">
    <property type="entry name" value="DGOK_N"/>
</dbReference>
<organism evidence="1 2">
    <name type="scientific">Skermanella aerolata</name>
    <dbReference type="NCBI Taxonomy" id="393310"/>
    <lineage>
        <taxon>Bacteria</taxon>
        <taxon>Pseudomonadati</taxon>
        <taxon>Pseudomonadota</taxon>
        <taxon>Alphaproteobacteria</taxon>
        <taxon>Rhodospirillales</taxon>
        <taxon>Azospirillaceae</taxon>
        <taxon>Skermanella</taxon>
    </lineage>
</organism>
<dbReference type="InterPro" id="IPR042257">
    <property type="entry name" value="DGOK_C"/>
</dbReference>
<sequence length="333" mass="34670">MEAGMTAALIALDWGTSSLRAYLMDGKGRVLERRSNGHGIQNLPVPGAAGFEQVFSALCGEWLNRSPKLPVVAGGMVGSAQGWAEAPYVRCPADTATLAGSAVTVESAAGVRLLIAPGVIFDPADDTPDVMRGEEIQIAGALADNPEFSARACVALPGTHSKWVQVSDGRIVRFATYMTGELFAVLTRHSILGRLMPKGTDSGAETREAAFTAGVEAARNGSTGDLAHQIFAARTLGLTRRLPADALKDYLSGLLIGNELVSGLALVRDTLDSDTPLVLIGEDALCDRYVSALAVLGVRPAAKLDNTAPRGLFQFAVSAGLVTPNSSEGATIP</sequence>
<dbReference type="Gene3D" id="3.30.420.310">
    <property type="entry name" value="2-keto-3-deoxy-galactonokinase, C-terminal domain"/>
    <property type="match status" value="1"/>
</dbReference>
<comment type="caution">
    <text evidence="1">The sequence shown here is derived from an EMBL/GenBank/DDBJ whole genome shotgun (WGS) entry which is preliminary data.</text>
</comment>
<dbReference type="EMBL" id="BJYZ01000003">
    <property type="protein sequence ID" value="GEO36738.1"/>
    <property type="molecule type" value="Genomic_DNA"/>
</dbReference>